<dbReference type="RefSeq" id="WP_013864216.1">
    <property type="nucleotide sequence ID" value="NC_015635.1"/>
</dbReference>
<evidence type="ECO:0000256" key="8">
    <source>
        <dbReference type="ARBA" id="ARBA00023004"/>
    </source>
</evidence>
<evidence type="ECO:0000313" key="13">
    <source>
        <dbReference type="Proteomes" id="UP000007947"/>
    </source>
</evidence>
<dbReference type="STRING" id="1032480.MLP_33420"/>
<dbReference type="InterPro" id="IPR001989">
    <property type="entry name" value="Radical_activat_CS"/>
</dbReference>
<dbReference type="InterPro" id="IPR013785">
    <property type="entry name" value="Aldolase_TIM"/>
</dbReference>
<dbReference type="NCBIfam" id="TIGR02493">
    <property type="entry name" value="PFLA"/>
    <property type="match status" value="1"/>
</dbReference>
<dbReference type="GO" id="GO:0051539">
    <property type="term" value="F:4 iron, 4 sulfur cluster binding"/>
    <property type="evidence" value="ECO:0007669"/>
    <property type="project" value="UniProtKB-UniRule"/>
</dbReference>
<evidence type="ECO:0000256" key="3">
    <source>
        <dbReference type="ARBA" id="ARBA00021356"/>
    </source>
</evidence>
<dbReference type="KEGG" id="mph:MLP_33420"/>
<dbReference type="GO" id="GO:0016829">
    <property type="term" value="F:lyase activity"/>
    <property type="evidence" value="ECO:0007669"/>
    <property type="project" value="UniProtKB-KW"/>
</dbReference>
<dbReference type="Gene3D" id="3.20.20.70">
    <property type="entry name" value="Aldolase class I"/>
    <property type="match status" value="1"/>
</dbReference>
<reference evidence="12 13" key="1">
    <citation type="submission" date="2011-05" db="EMBL/GenBank/DDBJ databases">
        <title>Whole genome sequence of Microlunatus phosphovorus NM-1.</title>
        <authorList>
            <person name="Hosoyama A."/>
            <person name="Sasaki K."/>
            <person name="Harada T."/>
            <person name="Igarashi R."/>
            <person name="Kawakoshi A."/>
            <person name="Sasagawa M."/>
            <person name="Fukada J."/>
            <person name="Nakamura S."/>
            <person name="Katano Y."/>
            <person name="Hanada S."/>
            <person name="Kamagata Y."/>
            <person name="Nakamura N."/>
            <person name="Yamazaki S."/>
            <person name="Fujita N."/>
        </authorList>
    </citation>
    <scope>NUCLEOTIDE SEQUENCE [LARGE SCALE GENOMIC DNA]</scope>
    <source>
        <strain evidence="13">ATCC 700054 / DSM 10555 / JCM 9379 / NBRC 101784 / NCIMB 13414 / VKM Ac-1990 / NM-1</strain>
    </source>
</reference>
<dbReference type="SFLD" id="SFLDS00029">
    <property type="entry name" value="Radical_SAM"/>
    <property type="match status" value="1"/>
</dbReference>
<gene>
    <name evidence="12" type="primary">pflA</name>
    <name evidence="12" type="ordered locus">MLP_33420</name>
</gene>
<dbReference type="EMBL" id="AP012204">
    <property type="protein sequence ID" value="BAK36356.1"/>
    <property type="molecule type" value="Genomic_DNA"/>
</dbReference>
<comment type="similarity">
    <text evidence="2 10">Belongs to the organic radical-activating enzymes family.</text>
</comment>
<sequence>MTIYLGLPSVSVPASAEQTPNARSRRLAAVRDGMLGSVHSWELVTAVDGPGTRLTIFLAGCALRCRYCHNPDTWSIRHGRDTPLEEVLALIDRYQKIMRVTGGGVTLSGGEPLLQHAFVRRIFRRCAEQGIHTALDTSGFLGSWACDDLLSDTSLVLLDVKSGLPDVYRTVTRRELEPTLEFGRRLARLDLPMWIRFVLVPGLTDGWENVEAAAEYAASLQRLGSGGAVARVEVLGFHQLGRDKWHELGESYPLEDTQPPSAELLERVREQFRSRGLTVR</sequence>
<dbReference type="AlphaFoldDB" id="F5XM99"/>
<evidence type="ECO:0000256" key="2">
    <source>
        <dbReference type="ARBA" id="ARBA00009777"/>
    </source>
</evidence>
<dbReference type="PANTHER" id="PTHR30352:SF5">
    <property type="entry name" value="PYRUVATE FORMATE-LYASE 1-ACTIVATING ENZYME"/>
    <property type="match status" value="1"/>
</dbReference>
<keyword evidence="4 10" id="KW-0004">4Fe-4S</keyword>
<dbReference type="InterPro" id="IPR034457">
    <property type="entry name" value="Organic_radical-activating"/>
</dbReference>
<comment type="catalytic activity">
    <reaction evidence="10">
        <text>glycyl-[formate C-acetyltransferase] + reduced [flavodoxin] + S-adenosyl-L-methionine = glycin-2-yl radical-[formate C-acetyltransferase] + semiquinone [flavodoxin] + 5'-deoxyadenosine + L-methionine + H(+)</text>
        <dbReference type="Rhea" id="RHEA:19225"/>
        <dbReference type="Rhea" id="RHEA-COMP:10622"/>
        <dbReference type="Rhea" id="RHEA-COMP:12190"/>
        <dbReference type="Rhea" id="RHEA-COMP:12191"/>
        <dbReference type="Rhea" id="RHEA-COMP:14480"/>
        <dbReference type="ChEBI" id="CHEBI:15378"/>
        <dbReference type="ChEBI" id="CHEBI:17319"/>
        <dbReference type="ChEBI" id="CHEBI:29947"/>
        <dbReference type="ChEBI" id="CHEBI:32722"/>
        <dbReference type="ChEBI" id="CHEBI:57618"/>
        <dbReference type="ChEBI" id="CHEBI:57844"/>
        <dbReference type="ChEBI" id="CHEBI:59789"/>
        <dbReference type="ChEBI" id="CHEBI:140311"/>
        <dbReference type="EC" id="1.97.1.4"/>
    </reaction>
</comment>
<dbReference type="PROSITE" id="PS01087">
    <property type="entry name" value="RADICAL_ACTIVATING"/>
    <property type="match status" value="1"/>
</dbReference>
<dbReference type="OrthoDB" id="9782387at2"/>
<comment type="cofactor">
    <cofactor evidence="10">
        <name>[4Fe-4S] cluster</name>
        <dbReference type="ChEBI" id="CHEBI:49883"/>
    </cofactor>
    <text evidence="10">Binds 1 [4Fe-4S] cluster. The cluster is coordinated with 3 cysteines and an exchangeable S-adenosyl-L-methionine.</text>
</comment>
<dbReference type="GO" id="GO:0043365">
    <property type="term" value="F:[formate-C-acetyltransferase]-activating enzyme activity"/>
    <property type="evidence" value="ECO:0007669"/>
    <property type="project" value="UniProtKB-UniRule"/>
</dbReference>
<feature type="domain" description="Radical SAM core" evidence="11">
    <location>
        <begin position="47"/>
        <end position="275"/>
    </location>
</feature>
<evidence type="ECO:0000259" key="11">
    <source>
        <dbReference type="PROSITE" id="PS51918"/>
    </source>
</evidence>
<evidence type="ECO:0000256" key="1">
    <source>
        <dbReference type="ARBA" id="ARBA00003141"/>
    </source>
</evidence>
<keyword evidence="12" id="KW-0670">Pyruvate</keyword>
<dbReference type="eggNOG" id="COG1180">
    <property type="taxonomic scope" value="Bacteria"/>
</dbReference>
<evidence type="ECO:0000256" key="4">
    <source>
        <dbReference type="ARBA" id="ARBA00022485"/>
    </source>
</evidence>
<dbReference type="SFLD" id="SFLDG01066">
    <property type="entry name" value="organic_radical-activating_enz"/>
    <property type="match status" value="1"/>
</dbReference>
<dbReference type="Proteomes" id="UP000007947">
    <property type="component" value="Chromosome"/>
</dbReference>
<dbReference type="EC" id="1.97.1.4" evidence="10"/>
<evidence type="ECO:0000256" key="10">
    <source>
        <dbReference type="RuleBase" id="RU362053"/>
    </source>
</evidence>
<proteinExistence type="inferred from homology"/>
<protein>
    <recommendedName>
        <fullName evidence="3 10">Pyruvate formate-lyase-activating enzyme</fullName>
        <ecNumber evidence="10">1.97.1.4</ecNumber>
    </recommendedName>
</protein>
<keyword evidence="6 10" id="KW-0479">Metal-binding</keyword>
<keyword evidence="9 10" id="KW-0411">Iron-sulfur</keyword>
<organism evidence="12 13">
    <name type="scientific">Microlunatus phosphovorus (strain ATCC 700054 / DSM 10555 / JCM 9379 / NBRC 101784 / NCIMB 13414 / VKM Ac-1990 / NM-1)</name>
    <dbReference type="NCBI Taxonomy" id="1032480"/>
    <lineage>
        <taxon>Bacteria</taxon>
        <taxon>Bacillati</taxon>
        <taxon>Actinomycetota</taxon>
        <taxon>Actinomycetes</taxon>
        <taxon>Propionibacteriales</taxon>
        <taxon>Propionibacteriaceae</taxon>
        <taxon>Microlunatus</taxon>
    </lineage>
</organism>
<dbReference type="PROSITE" id="PS51918">
    <property type="entry name" value="RADICAL_SAM"/>
    <property type="match status" value="1"/>
</dbReference>
<keyword evidence="7 10" id="KW-0560">Oxidoreductase</keyword>
<dbReference type="GO" id="GO:0046872">
    <property type="term" value="F:metal ion binding"/>
    <property type="evidence" value="ECO:0007669"/>
    <property type="project" value="UniProtKB-UniRule"/>
</dbReference>
<dbReference type="CDD" id="cd01335">
    <property type="entry name" value="Radical_SAM"/>
    <property type="match status" value="1"/>
</dbReference>
<dbReference type="PANTHER" id="PTHR30352">
    <property type="entry name" value="PYRUVATE FORMATE-LYASE-ACTIVATING ENZYME"/>
    <property type="match status" value="1"/>
</dbReference>
<accession>F5XM99</accession>
<keyword evidence="12" id="KW-0456">Lyase</keyword>
<keyword evidence="8 10" id="KW-0408">Iron</keyword>
<evidence type="ECO:0000256" key="9">
    <source>
        <dbReference type="ARBA" id="ARBA00023014"/>
    </source>
</evidence>
<dbReference type="SUPFAM" id="SSF102114">
    <property type="entry name" value="Radical SAM enzymes"/>
    <property type="match status" value="1"/>
</dbReference>
<comment type="subcellular location">
    <subcellularLocation>
        <location evidence="10">Cytoplasm</location>
    </subcellularLocation>
</comment>
<comment type="function">
    <text evidence="1 10">Activation of pyruvate formate-lyase under anaerobic conditions by generation of an organic free radical, using S-adenosylmethionine and reduced flavodoxin as cosubstrates to produce 5'-deoxy-adenosine.</text>
</comment>
<evidence type="ECO:0000313" key="12">
    <source>
        <dbReference type="EMBL" id="BAK36356.1"/>
    </source>
</evidence>
<dbReference type="HOGENOM" id="CLU_058969_1_1_11"/>
<keyword evidence="13" id="KW-1185">Reference proteome</keyword>
<keyword evidence="5 10" id="KW-0949">S-adenosyl-L-methionine</keyword>
<evidence type="ECO:0000256" key="5">
    <source>
        <dbReference type="ARBA" id="ARBA00022691"/>
    </source>
</evidence>
<keyword evidence="10" id="KW-0963">Cytoplasm</keyword>
<evidence type="ECO:0000256" key="7">
    <source>
        <dbReference type="ARBA" id="ARBA00023002"/>
    </source>
</evidence>
<dbReference type="InterPro" id="IPR007197">
    <property type="entry name" value="rSAM"/>
</dbReference>
<dbReference type="Pfam" id="PF04055">
    <property type="entry name" value="Radical_SAM"/>
    <property type="match status" value="1"/>
</dbReference>
<dbReference type="InterPro" id="IPR058240">
    <property type="entry name" value="rSAM_sf"/>
</dbReference>
<dbReference type="GO" id="GO:0005737">
    <property type="term" value="C:cytoplasm"/>
    <property type="evidence" value="ECO:0007669"/>
    <property type="project" value="UniProtKB-SubCell"/>
</dbReference>
<name>F5XM99_MICPN</name>
<dbReference type="InterPro" id="IPR012838">
    <property type="entry name" value="PFL1_activating"/>
</dbReference>
<evidence type="ECO:0000256" key="6">
    <source>
        <dbReference type="ARBA" id="ARBA00022723"/>
    </source>
</evidence>